<dbReference type="GO" id="GO:0016020">
    <property type="term" value="C:membrane"/>
    <property type="evidence" value="ECO:0007669"/>
    <property type="project" value="UniProtKB-SubCell"/>
</dbReference>
<proteinExistence type="predicted"/>
<dbReference type="InterPro" id="IPR017871">
    <property type="entry name" value="ABC_transporter-like_CS"/>
</dbReference>
<keyword evidence="6 12" id="KW-1133">Transmembrane helix</keyword>
<dbReference type="InterPro" id="IPR003439">
    <property type="entry name" value="ABC_transporter-like_ATP-bd"/>
</dbReference>
<dbReference type="FunFam" id="3.40.630.10:FF:000074">
    <property type="entry name" value="Peptide hydrolase"/>
    <property type="match status" value="1"/>
</dbReference>
<evidence type="ECO:0000313" key="17">
    <source>
        <dbReference type="Proteomes" id="UP001265746"/>
    </source>
</evidence>
<keyword evidence="4" id="KW-0547">Nucleotide-binding</keyword>
<evidence type="ECO:0000256" key="11">
    <source>
        <dbReference type="SAM" id="MobiDB-lite"/>
    </source>
</evidence>
<dbReference type="Pfam" id="PF04389">
    <property type="entry name" value="Peptidase_M28"/>
    <property type="match status" value="1"/>
</dbReference>
<dbReference type="PROSITE" id="PS50893">
    <property type="entry name" value="ABC_TRANSPORTER_2"/>
    <property type="match status" value="2"/>
</dbReference>
<keyword evidence="2" id="KW-0813">Transport</keyword>
<evidence type="ECO:0000256" key="1">
    <source>
        <dbReference type="ARBA" id="ARBA00004141"/>
    </source>
</evidence>
<dbReference type="InterPro" id="IPR050173">
    <property type="entry name" value="ABC_transporter_C-like"/>
</dbReference>
<protein>
    <recommendedName>
        <fullName evidence="18">Peptide hydrolase</fullName>
    </recommendedName>
</protein>
<feature type="transmembrane region" description="Helical" evidence="12">
    <location>
        <begin position="1768"/>
        <end position="1791"/>
    </location>
</feature>
<keyword evidence="17" id="KW-1185">Reference proteome</keyword>
<dbReference type="Gene3D" id="3.30.870.10">
    <property type="entry name" value="Endonuclease Chain A"/>
    <property type="match status" value="2"/>
</dbReference>
<accession>A0AAD9VWU2</accession>
<feature type="active site" description="Nucleophile" evidence="8">
    <location>
        <position position="205"/>
    </location>
</feature>
<feature type="site" description="Interaction with DNA" evidence="10">
    <location>
        <position position="455"/>
    </location>
</feature>
<dbReference type="SUPFAM" id="SSF90123">
    <property type="entry name" value="ABC transporter transmembrane region"/>
    <property type="match status" value="2"/>
</dbReference>
<dbReference type="Gene3D" id="3.40.50.300">
    <property type="entry name" value="P-loop containing nucleotide triphosphate hydrolases"/>
    <property type="match status" value="2"/>
</dbReference>
<feature type="domain" description="PLD phosphodiesterase" evidence="13">
    <location>
        <begin position="423"/>
        <end position="458"/>
    </location>
</feature>
<sequence length="2136" mass="235876">MSNGRQNVLASTSGQAELDEEERQLQDGIRLSKTDHDGTNSATKGSAATKRAADKEIGRGGIKRFRTVSTTSGLSDVSMAFPNGALRITRTPGRSRAKNCINLADVIHKDSLVSACIFSFFIANEELFEHLPLSHTSNAVPIYIGRDANMDPMVPDACTQSGIAFREKISKKQLQDIRPKLEQLHRRAYGNSYHAFYAWSSGSSHSKILTLVYPEFLRIAITSCNMMDIDTELGDNHFYIHDLPKLASRQDQLSTFESDLLAHLKALGTPIEFINSIQGKYDYSTVQVHLVTSVPGTYSGAKAQDCGLLRLREIIRSLDLNLAQKKRQGKLQLEVCAASLGNLSARWLDGFFDCALGRKYVEITQDCDVPSDLKLFYPTVEDVRSTDEEAQHGASNIGCHIRPWKESPKAIKDIFHHYHSKDSGKLFHQKLILAYNHTSPTSLPYYVYIGSANLSSSAWGALEKDKKENKATCDLKLIKTSNFECGVVVPGDLIESILEPGTKSWQDGIVPYDQAASKYDIGKDKPWNDPRTVVVALSVLAANLLAPVVAYTSLSDDSLHRIPAGGADFDIHNDAGLLAPILIPRVPDTPGSEKVQQHFADFFENNLPGWAVEWHNSTSKTPATGNKLVSFRNLIVRRDPPWAAVGDVARLTLAAHYDSLYRPEGFIGATDSAAPCAMLLHVARSVDEALTKKWEAMQSAGDTDGLEEEKGVQILLLDGEEAWVQWTDTDSTYGSRALASHWDSEVHPAMSAFKRPIESISLFVLLDLLGASDPHVPSYFPTTHWAYQNLAKIENRMRQLKLLESKPKGRFLPEHDKKPWQFHPGFVQDDHVPFMDRGVDILHLIPTPFPSSWHKMDDDGEHLDGPAVQDWAKLITAFVAEWMDLEGFMPSLKEESVDDRLPKPEGATTLPRVLLGCLLKPFLTAIVPRISVVVFRFAQPILMSRAIRFVTHVSAANDGSEGYWIVVGATAVYIGLAVSISVYQHSLNRLELMIRGTMTSLLHSRALEVRNSEFEDGKVATLVSNDISNLENSARMFHETWAQFAEVVIGTFLLSRQVGWLWPLPLVIIFCKRFPESSQVQDSLSMNAVCSRVSRYVARNLKPKQGKWNTATQQRISFTNSMLGSIKNIKMLGMQQAVVNHIRDLRKNEMDAAREVRFLMVQYGASANALGLFAPVITLVLYAALAMLRGEALDAETAFTSVALLLMITHPANMIMTFIPRAVISYSGFERIQSYLLDKGGRDRPLEPPKLSSTEITTTPLTHAIELADVAIPGTDESKPILKDISFGVRQGSFVICTGPVGSGKTTLARAILGEVSPSKGIIKVSQKRLAYCSQTPWLPSQVIRDVIRGPTGPYEADEAWYQRAVEACCLDSDFKTLPDGDLTPVGSKGMNLSGGQRQRIALARAVYSRCEIIILDDSVSALDEKTQRHVVENLLMPGGILREHATTVLWITTTTKFFNLADEIIVLAGGIVKERGTWAHLRESDPLVDEIIHPHDETLVTVAEAQTMKQANLARKEIANDGLKDLARKNGDLSLYKYYLESARLRNIASLVMAAVFYSCFYTSSQYWIKQWTESGLAHAIFYMVGYVIFLVIAYVSTVTGMFVTNLRIAPSSGLALHNRLLIAIVSAPLLYFSGTDSGTILNRFGQDIQLVDKQLAVAFQSLVNQICKLLFQAIVLLLSQPLMALSLPYSAMVVYIVQKVYLRTSRQLRLLELEARAAVFSSFLETVQGAPTIRAFNWQGEFAEQNIVTLDGSQRPFYLLLCLQRWLNVVLNLLIAAIAVGTIWLGAFYRDSTTGGQIGMALNVILVANTTLLSLVEAWTDLEISLGAVARLKEAETETPREDQPGECDVPPTTWPSRGEIVLSGVAAAYNPSVLALKSLDLKIEAGQMVAVCGRTGSGKSSLLLTLLRLLDTTEGSIKIDGVELSSLPRSLVREAAFVTVAQEAFFLPQASLRFNLDPELKAPQFVIRAALIQTGLWDLFVEEQPGNHEEALLGGEQDDEGGRKVLDKPFSSFPALSAGQTQLFALSRALVRRSILSGPATSAAHYSDLDRVGSKPIVLLDEVTSSLDPVTEGKMLDIIREEFVDQGHTVVMVTHKLDAVRGRMREGRDAVVWMGQGRVERVEVTEGQMGQRG</sequence>
<evidence type="ECO:0000313" key="16">
    <source>
        <dbReference type="EMBL" id="KAK2596914.1"/>
    </source>
</evidence>
<dbReference type="GO" id="GO:0006281">
    <property type="term" value="P:DNA repair"/>
    <property type="evidence" value="ECO:0007669"/>
    <property type="project" value="InterPro"/>
</dbReference>
<evidence type="ECO:0000256" key="9">
    <source>
        <dbReference type="PIRSR" id="PIRSR610347-2"/>
    </source>
</evidence>
<dbReference type="Pfam" id="PF00005">
    <property type="entry name" value="ABC_tran"/>
    <property type="match status" value="2"/>
</dbReference>
<dbReference type="CDD" id="cd03880">
    <property type="entry name" value="M28_QC_like"/>
    <property type="match status" value="1"/>
</dbReference>
<feature type="transmembrane region" description="Helical" evidence="12">
    <location>
        <begin position="1163"/>
        <end position="1185"/>
    </location>
</feature>
<evidence type="ECO:0000256" key="12">
    <source>
        <dbReference type="SAM" id="Phobius"/>
    </source>
</evidence>
<evidence type="ECO:0000256" key="4">
    <source>
        <dbReference type="ARBA" id="ARBA00022741"/>
    </source>
</evidence>
<dbReference type="Pfam" id="PF06087">
    <property type="entry name" value="Tyr-DNA_phospho"/>
    <property type="match status" value="1"/>
</dbReference>
<organism evidence="16 17">
    <name type="scientific">Phomopsis amygdali</name>
    <name type="common">Fusicoccum amygdali</name>
    <dbReference type="NCBI Taxonomy" id="1214568"/>
    <lineage>
        <taxon>Eukaryota</taxon>
        <taxon>Fungi</taxon>
        <taxon>Dikarya</taxon>
        <taxon>Ascomycota</taxon>
        <taxon>Pezizomycotina</taxon>
        <taxon>Sordariomycetes</taxon>
        <taxon>Sordariomycetidae</taxon>
        <taxon>Diaporthales</taxon>
        <taxon>Diaporthaceae</taxon>
        <taxon>Diaporthe</taxon>
    </lineage>
</organism>
<evidence type="ECO:0000259" key="13">
    <source>
        <dbReference type="PROSITE" id="PS50035"/>
    </source>
</evidence>
<dbReference type="GO" id="GO:0140359">
    <property type="term" value="F:ABC-type transporter activity"/>
    <property type="evidence" value="ECO:0007669"/>
    <property type="project" value="InterPro"/>
</dbReference>
<feature type="domain" description="ABC transporter" evidence="14">
    <location>
        <begin position="1863"/>
        <end position="2136"/>
    </location>
</feature>
<evidence type="ECO:0000256" key="2">
    <source>
        <dbReference type="ARBA" id="ARBA00022448"/>
    </source>
</evidence>
<comment type="subcellular location">
    <subcellularLocation>
        <location evidence="1">Membrane</location>
        <topology evidence="1">Multi-pass membrane protein</topology>
    </subcellularLocation>
</comment>
<dbReference type="InterPro" id="IPR044746">
    <property type="entry name" value="ABCC_6TM_D1"/>
</dbReference>
<feature type="binding site" evidence="9">
    <location>
        <position position="207"/>
    </location>
    <ligand>
        <name>substrate</name>
    </ligand>
</feature>
<keyword evidence="5" id="KW-0067">ATP-binding</keyword>
<dbReference type="InterPro" id="IPR010347">
    <property type="entry name" value="Tdp1"/>
</dbReference>
<keyword evidence="7 12" id="KW-0472">Membrane</keyword>
<feature type="domain" description="ABC transmembrane type-1" evidence="15">
    <location>
        <begin position="1549"/>
        <end position="1825"/>
    </location>
</feature>
<dbReference type="SUPFAM" id="SSF56024">
    <property type="entry name" value="Phospholipase D/nuclease"/>
    <property type="match status" value="2"/>
</dbReference>
<dbReference type="InterPro" id="IPR037457">
    <property type="entry name" value="M28_QC"/>
</dbReference>
<dbReference type="InterPro" id="IPR007484">
    <property type="entry name" value="Peptidase_M28"/>
</dbReference>
<evidence type="ECO:0000259" key="14">
    <source>
        <dbReference type="PROSITE" id="PS50893"/>
    </source>
</evidence>
<dbReference type="EMBL" id="JAUJFL010000010">
    <property type="protein sequence ID" value="KAK2596914.1"/>
    <property type="molecule type" value="Genomic_DNA"/>
</dbReference>
<dbReference type="SUPFAM" id="SSF53187">
    <property type="entry name" value="Zn-dependent exopeptidases"/>
    <property type="match status" value="1"/>
</dbReference>
<feature type="transmembrane region" description="Helical" evidence="12">
    <location>
        <begin position="1582"/>
        <end position="1606"/>
    </location>
</feature>
<comment type="caution">
    <text evidence="16">The sequence shown here is derived from an EMBL/GenBank/DDBJ whole genome shotgun (WGS) entry which is preliminary data.</text>
</comment>
<evidence type="ECO:0000256" key="8">
    <source>
        <dbReference type="PIRSR" id="PIRSR610347-1"/>
    </source>
</evidence>
<feature type="transmembrane region" description="Helical" evidence="12">
    <location>
        <begin position="1618"/>
        <end position="1636"/>
    </location>
</feature>
<feature type="domain" description="ABC transporter" evidence="14">
    <location>
        <begin position="1265"/>
        <end position="1495"/>
    </location>
</feature>
<dbReference type="GO" id="GO:0008081">
    <property type="term" value="F:phosphoric diester hydrolase activity"/>
    <property type="evidence" value="ECO:0007669"/>
    <property type="project" value="InterPro"/>
</dbReference>
<evidence type="ECO:0000256" key="3">
    <source>
        <dbReference type="ARBA" id="ARBA00022692"/>
    </source>
</evidence>
<dbReference type="Proteomes" id="UP001265746">
    <property type="component" value="Unassembled WGS sequence"/>
</dbReference>
<feature type="transmembrane region" description="Helical" evidence="12">
    <location>
        <begin position="1549"/>
        <end position="1570"/>
    </location>
</feature>
<dbReference type="CDD" id="cd18579">
    <property type="entry name" value="ABC_6TM_ABCC_D1"/>
    <property type="match status" value="1"/>
</dbReference>
<dbReference type="GO" id="GO:0016603">
    <property type="term" value="F:glutaminyl-peptide cyclotransferase activity"/>
    <property type="evidence" value="ECO:0007669"/>
    <property type="project" value="InterPro"/>
</dbReference>
<dbReference type="GO" id="GO:0005634">
    <property type="term" value="C:nucleus"/>
    <property type="evidence" value="ECO:0007669"/>
    <property type="project" value="InterPro"/>
</dbReference>
<reference evidence="16" key="1">
    <citation type="submission" date="2023-06" db="EMBL/GenBank/DDBJ databases">
        <authorList>
            <person name="Noh H."/>
        </authorList>
    </citation>
    <scope>NUCLEOTIDE SEQUENCE</scope>
    <source>
        <strain evidence="16">DUCC20226</strain>
    </source>
</reference>
<feature type="region of interest" description="Disordered" evidence="11">
    <location>
        <begin position="1"/>
        <end position="55"/>
    </location>
</feature>
<name>A0AAD9VWU2_PHOAM</name>
<dbReference type="CDD" id="cd18580">
    <property type="entry name" value="ABC_6TM_ABCC_D2"/>
    <property type="match status" value="1"/>
</dbReference>
<dbReference type="InterPro" id="IPR003593">
    <property type="entry name" value="AAA+_ATPase"/>
</dbReference>
<feature type="compositionally biased region" description="Polar residues" evidence="11">
    <location>
        <begin position="1"/>
        <end position="15"/>
    </location>
</feature>
<dbReference type="SUPFAM" id="SSF52540">
    <property type="entry name" value="P-loop containing nucleoside triphosphate hydrolases"/>
    <property type="match status" value="2"/>
</dbReference>
<feature type="transmembrane region" description="Helical" evidence="12">
    <location>
        <begin position="962"/>
        <end position="983"/>
    </location>
</feature>
<dbReference type="GO" id="GO:0005524">
    <property type="term" value="F:ATP binding"/>
    <property type="evidence" value="ECO:0007669"/>
    <property type="project" value="UniProtKB-KW"/>
</dbReference>
<feature type="transmembrane region" description="Helical" evidence="12">
    <location>
        <begin position="1197"/>
        <end position="1219"/>
    </location>
</feature>
<dbReference type="InterPro" id="IPR044726">
    <property type="entry name" value="ABCC_6TM_D2"/>
</dbReference>
<dbReference type="Pfam" id="PF00664">
    <property type="entry name" value="ABC_membrane"/>
    <property type="match status" value="3"/>
</dbReference>
<feature type="transmembrane region" description="Helical" evidence="12">
    <location>
        <begin position="1671"/>
        <end position="1699"/>
    </location>
</feature>
<dbReference type="InterPro" id="IPR001736">
    <property type="entry name" value="PLipase_D/transphosphatidylase"/>
</dbReference>
<dbReference type="PROSITE" id="PS50035">
    <property type="entry name" value="PLD"/>
    <property type="match status" value="1"/>
</dbReference>
<dbReference type="InterPro" id="IPR027417">
    <property type="entry name" value="P-loop_NTPase"/>
</dbReference>
<dbReference type="SMART" id="SM00382">
    <property type="entry name" value="AAA"/>
    <property type="match status" value="2"/>
</dbReference>
<dbReference type="GO" id="GO:0016887">
    <property type="term" value="F:ATP hydrolysis activity"/>
    <property type="evidence" value="ECO:0007669"/>
    <property type="project" value="InterPro"/>
</dbReference>
<dbReference type="PANTHER" id="PTHR24223">
    <property type="entry name" value="ATP-BINDING CASSETTE SUB-FAMILY C"/>
    <property type="match status" value="1"/>
</dbReference>
<dbReference type="Gene3D" id="1.20.1560.10">
    <property type="entry name" value="ABC transporter type 1, transmembrane domain"/>
    <property type="match status" value="2"/>
</dbReference>
<evidence type="ECO:0008006" key="18">
    <source>
        <dbReference type="Google" id="ProtNLM"/>
    </source>
</evidence>
<evidence type="ECO:0000256" key="6">
    <source>
        <dbReference type="ARBA" id="ARBA00022989"/>
    </source>
</evidence>
<dbReference type="PANTHER" id="PTHR24223:SF345">
    <property type="entry name" value="ABC MULTIDRUG TRANSPORTER (EUROFUNG)"/>
    <property type="match status" value="1"/>
</dbReference>
<evidence type="ECO:0000256" key="10">
    <source>
        <dbReference type="PIRSR" id="PIRSR610347-3"/>
    </source>
</evidence>
<evidence type="ECO:0000259" key="15">
    <source>
        <dbReference type="PROSITE" id="PS50929"/>
    </source>
</evidence>
<dbReference type="InterPro" id="IPR036640">
    <property type="entry name" value="ABC1_TM_sf"/>
</dbReference>
<dbReference type="PROSITE" id="PS00211">
    <property type="entry name" value="ABC_TRANSPORTER_1"/>
    <property type="match status" value="1"/>
</dbReference>
<feature type="domain" description="ABC transmembrane type-1" evidence="15">
    <location>
        <begin position="932"/>
        <end position="1220"/>
    </location>
</feature>
<gene>
    <name evidence="16" type="ORF">N8I77_012799</name>
</gene>
<dbReference type="Gene3D" id="3.40.630.10">
    <property type="entry name" value="Zn peptidases"/>
    <property type="match status" value="1"/>
</dbReference>
<dbReference type="PROSITE" id="PS50929">
    <property type="entry name" value="ABC_TM1F"/>
    <property type="match status" value="2"/>
</dbReference>
<keyword evidence="3 12" id="KW-0812">Transmembrane</keyword>
<evidence type="ECO:0000256" key="5">
    <source>
        <dbReference type="ARBA" id="ARBA00022840"/>
    </source>
</evidence>
<dbReference type="InterPro" id="IPR011527">
    <property type="entry name" value="ABC1_TM_dom"/>
</dbReference>
<evidence type="ECO:0000256" key="7">
    <source>
        <dbReference type="ARBA" id="ARBA00023136"/>
    </source>
</evidence>